<dbReference type="AlphaFoldDB" id="A0A2S2CL54"/>
<dbReference type="PANTHER" id="PTHR24567">
    <property type="entry name" value="CRP FAMILY TRANSCRIPTIONAL REGULATORY PROTEIN"/>
    <property type="match status" value="1"/>
</dbReference>
<evidence type="ECO:0000256" key="1">
    <source>
        <dbReference type="ARBA" id="ARBA00023015"/>
    </source>
</evidence>
<dbReference type="PROSITE" id="PS50042">
    <property type="entry name" value="CNMP_BINDING_3"/>
    <property type="match status" value="1"/>
</dbReference>
<sequence length="236" mass="25978">MAGLSDVTAILRRNRLLGELTGTEMAELVSLGRPQSFDADQPVFHKGDPGDCLYAILKGQIGISTSSADGKRMLLNILDAGDVLGEIALIDGRERTAAAEALRPSMLFRIDRSDFIPFLERHPALCTRLMIVLCERLRWVSENIEDAVFHDVPRRLARRLLLLADSYGQQTPAGLRINQSISQEALASMLGVTREMVNKSLKALKKSEIVTYTKGFIVINNPALLRDMAGDTESVS</sequence>
<keyword evidence="2" id="KW-0238">DNA-binding</keyword>
<dbReference type="SUPFAM" id="SSF51206">
    <property type="entry name" value="cAMP-binding domain-like"/>
    <property type="match status" value="1"/>
</dbReference>
<dbReference type="Gene3D" id="2.60.120.10">
    <property type="entry name" value="Jelly Rolls"/>
    <property type="match status" value="1"/>
</dbReference>
<protein>
    <submittedName>
        <fullName evidence="6">Crp/Fnr family transcriptional regulator</fullName>
    </submittedName>
</protein>
<dbReference type="EMBL" id="CP029352">
    <property type="protein sequence ID" value="AWK85248.1"/>
    <property type="molecule type" value="Genomic_DNA"/>
</dbReference>
<dbReference type="InterPro" id="IPR000595">
    <property type="entry name" value="cNMP-bd_dom"/>
</dbReference>
<dbReference type="InterPro" id="IPR050397">
    <property type="entry name" value="Env_Response_Regulators"/>
</dbReference>
<dbReference type="InterPro" id="IPR014710">
    <property type="entry name" value="RmlC-like_jellyroll"/>
</dbReference>
<evidence type="ECO:0000256" key="3">
    <source>
        <dbReference type="ARBA" id="ARBA00023163"/>
    </source>
</evidence>
<evidence type="ECO:0000313" key="6">
    <source>
        <dbReference type="EMBL" id="AWK85248.1"/>
    </source>
</evidence>
<dbReference type="Proteomes" id="UP000245629">
    <property type="component" value="Chromosome 1"/>
</dbReference>
<dbReference type="InterPro" id="IPR036388">
    <property type="entry name" value="WH-like_DNA-bd_sf"/>
</dbReference>
<dbReference type="SMART" id="SM00100">
    <property type="entry name" value="cNMP"/>
    <property type="match status" value="1"/>
</dbReference>
<evidence type="ECO:0000256" key="2">
    <source>
        <dbReference type="ARBA" id="ARBA00023125"/>
    </source>
</evidence>
<evidence type="ECO:0000259" key="5">
    <source>
        <dbReference type="PROSITE" id="PS51063"/>
    </source>
</evidence>
<dbReference type="GO" id="GO:0003677">
    <property type="term" value="F:DNA binding"/>
    <property type="evidence" value="ECO:0007669"/>
    <property type="project" value="UniProtKB-KW"/>
</dbReference>
<dbReference type="InterPro" id="IPR018490">
    <property type="entry name" value="cNMP-bd_dom_sf"/>
</dbReference>
<feature type="domain" description="HTH crp-type" evidence="5">
    <location>
        <begin position="150"/>
        <end position="223"/>
    </location>
</feature>
<dbReference type="GO" id="GO:0003700">
    <property type="term" value="F:DNA-binding transcription factor activity"/>
    <property type="evidence" value="ECO:0007669"/>
    <property type="project" value="TreeGrafter"/>
</dbReference>
<dbReference type="GO" id="GO:0005829">
    <property type="term" value="C:cytosol"/>
    <property type="evidence" value="ECO:0007669"/>
    <property type="project" value="TreeGrafter"/>
</dbReference>
<keyword evidence="1" id="KW-0805">Transcription regulation</keyword>
<organism evidence="6 7">
    <name type="scientific">Azospirillum thermophilum</name>
    <dbReference type="NCBI Taxonomy" id="2202148"/>
    <lineage>
        <taxon>Bacteria</taxon>
        <taxon>Pseudomonadati</taxon>
        <taxon>Pseudomonadota</taxon>
        <taxon>Alphaproteobacteria</taxon>
        <taxon>Rhodospirillales</taxon>
        <taxon>Azospirillaceae</taxon>
        <taxon>Azospirillum</taxon>
    </lineage>
</organism>
<dbReference type="OrthoDB" id="3525895at2"/>
<name>A0A2S2CL54_9PROT</name>
<reference evidence="7" key="1">
    <citation type="submission" date="2018-05" db="EMBL/GenBank/DDBJ databases">
        <title>Azospirillum thermophila sp. nov., a novel isolated from hot spring.</title>
        <authorList>
            <person name="Zhao Z."/>
        </authorList>
    </citation>
    <scope>NUCLEOTIDE SEQUENCE [LARGE SCALE GENOMIC DNA]</scope>
    <source>
        <strain evidence="7">CFH 70021</strain>
    </source>
</reference>
<gene>
    <name evidence="6" type="ORF">DEW08_02790</name>
</gene>
<evidence type="ECO:0000313" key="7">
    <source>
        <dbReference type="Proteomes" id="UP000245629"/>
    </source>
</evidence>
<evidence type="ECO:0000259" key="4">
    <source>
        <dbReference type="PROSITE" id="PS50042"/>
    </source>
</evidence>
<dbReference type="SMART" id="SM00419">
    <property type="entry name" value="HTH_CRP"/>
    <property type="match status" value="1"/>
</dbReference>
<dbReference type="InterPro" id="IPR036390">
    <property type="entry name" value="WH_DNA-bd_sf"/>
</dbReference>
<dbReference type="KEGG" id="azz:DEW08_02790"/>
<dbReference type="PROSITE" id="PS51063">
    <property type="entry name" value="HTH_CRP_2"/>
    <property type="match status" value="1"/>
</dbReference>
<dbReference type="InterPro" id="IPR012318">
    <property type="entry name" value="HTH_CRP"/>
</dbReference>
<dbReference type="PANTHER" id="PTHR24567:SF68">
    <property type="entry name" value="DNA-BINDING TRANSCRIPTIONAL DUAL REGULATOR CRP"/>
    <property type="match status" value="1"/>
</dbReference>
<dbReference type="InterPro" id="IPR018488">
    <property type="entry name" value="cNMP-bd_CS"/>
</dbReference>
<dbReference type="Gene3D" id="1.10.10.10">
    <property type="entry name" value="Winged helix-like DNA-binding domain superfamily/Winged helix DNA-binding domain"/>
    <property type="match status" value="1"/>
</dbReference>
<keyword evidence="3" id="KW-0804">Transcription</keyword>
<dbReference type="Pfam" id="PF00027">
    <property type="entry name" value="cNMP_binding"/>
    <property type="match status" value="1"/>
</dbReference>
<dbReference type="CDD" id="cd00038">
    <property type="entry name" value="CAP_ED"/>
    <property type="match status" value="1"/>
</dbReference>
<proteinExistence type="predicted"/>
<dbReference type="SUPFAM" id="SSF46785">
    <property type="entry name" value="Winged helix' DNA-binding domain"/>
    <property type="match status" value="1"/>
</dbReference>
<dbReference type="Pfam" id="PF13545">
    <property type="entry name" value="HTH_Crp_2"/>
    <property type="match status" value="1"/>
</dbReference>
<accession>A0A2S2CL54</accession>
<keyword evidence="7" id="KW-1185">Reference proteome</keyword>
<feature type="domain" description="Cyclic nucleotide-binding" evidence="4">
    <location>
        <begin position="16"/>
        <end position="119"/>
    </location>
</feature>
<dbReference type="PROSITE" id="PS00889">
    <property type="entry name" value="CNMP_BINDING_2"/>
    <property type="match status" value="1"/>
</dbReference>